<evidence type="ECO:0000313" key="22">
    <source>
        <dbReference type="EMBL" id="CAE0719668.1"/>
    </source>
</evidence>
<dbReference type="InterPro" id="IPR018488">
    <property type="entry name" value="cNMP-bd_CS"/>
</dbReference>
<dbReference type="SMART" id="SM00133">
    <property type="entry name" value="S_TK_X"/>
    <property type="match status" value="1"/>
</dbReference>
<accession>A0A6U9ZHH0</accession>
<dbReference type="PRINTS" id="PR00103">
    <property type="entry name" value="CAMPKINASE"/>
</dbReference>
<evidence type="ECO:0000256" key="3">
    <source>
        <dbReference type="ARBA" id="ARBA00006352"/>
    </source>
</evidence>
<dbReference type="InterPro" id="IPR014710">
    <property type="entry name" value="RmlC-like_jellyroll"/>
</dbReference>
<dbReference type="FunFam" id="2.60.120.10:FF:000068">
    <property type="entry name" value="cGMP-dependent protein kinase"/>
    <property type="match status" value="1"/>
</dbReference>
<comment type="catalytic activity">
    <reaction evidence="14">
        <text>L-threonyl-[protein] + ATP = O-phospho-L-threonyl-[protein] + ADP + H(+)</text>
        <dbReference type="Rhea" id="RHEA:46608"/>
        <dbReference type="Rhea" id="RHEA-COMP:11060"/>
        <dbReference type="Rhea" id="RHEA-COMP:11605"/>
        <dbReference type="ChEBI" id="CHEBI:15378"/>
        <dbReference type="ChEBI" id="CHEBI:30013"/>
        <dbReference type="ChEBI" id="CHEBI:30616"/>
        <dbReference type="ChEBI" id="CHEBI:61977"/>
        <dbReference type="ChEBI" id="CHEBI:456216"/>
        <dbReference type="EC" id="2.7.11.12"/>
    </reaction>
</comment>
<dbReference type="InterPro" id="IPR011009">
    <property type="entry name" value="Kinase-like_dom_sf"/>
</dbReference>
<dbReference type="EMBL" id="HBIX01017215">
    <property type="protein sequence ID" value="CAE0719668.1"/>
    <property type="molecule type" value="Transcribed_RNA"/>
</dbReference>
<evidence type="ECO:0000256" key="10">
    <source>
        <dbReference type="ARBA" id="ARBA00022777"/>
    </source>
</evidence>
<organism evidence="21">
    <name type="scientific">Pseudo-nitzschia australis</name>
    <dbReference type="NCBI Taxonomy" id="44445"/>
    <lineage>
        <taxon>Eukaryota</taxon>
        <taxon>Sar</taxon>
        <taxon>Stramenopiles</taxon>
        <taxon>Ochrophyta</taxon>
        <taxon>Bacillariophyta</taxon>
        <taxon>Bacillariophyceae</taxon>
        <taxon>Bacillariophycidae</taxon>
        <taxon>Bacillariales</taxon>
        <taxon>Bacillariaceae</taxon>
        <taxon>Pseudo-nitzschia</taxon>
    </lineage>
</organism>
<dbReference type="SUPFAM" id="SSF51206">
    <property type="entry name" value="cAMP-binding domain-like"/>
    <property type="match status" value="3"/>
</dbReference>
<dbReference type="CDD" id="cd00038">
    <property type="entry name" value="CAP_ED"/>
    <property type="match status" value="3"/>
</dbReference>
<feature type="domain" description="Cyclic nucleotide-binding" evidence="19">
    <location>
        <begin position="328"/>
        <end position="433"/>
    </location>
</feature>
<dbReference type="InterPro" id="IPR008271">
    <property type="entry name" value="Ser/Thr_kinase_AS"/>
</dbReference>
<gene>
    <name evidence="21" type="ORF">PAUS00366_LOCUS12420</name>
    <name evidence="22" type="ORF">PAUS00366_LOCUS12422</name>
</gene>
<evidence type="ECO:0000256" key="15">
    <source>
        <dbReference type="ARBA" id="ARBA00047462"/>
    </source>
</evidence>
<dbReference type="Gene3D" id="1.10.510.10">
    <property type="entry name" value="Transferase(Phosphotransferase) domain 1"/>
    <property type="match status" value="1"/>
</dbReference>
<keyword evidence="9 16" id="KW-0547">Nucleotide-binding</keyword>
<evidence type="ECO:0000256" key="12">
    <source>
        <dbReference type="ARBA" id="ARBA00022992"/>
    </source>
</evidence>
<keyword evidence="8" id="KW-0479">Metal-binding</keyword>
<comment type="subcellular location">
    <subcellularLocation>
        <location evidence="2">Endomembrane system</location>
    </subcellularLocation>
</comment>
<protein>
    <recommendedName>
        <fullName evidence="13">cGMP-dependent protein kinase</fullName>
        <ecNumber evidence="4">2.7.11.12</ecNumber>
    </recommendedName>
</protein>
<evidence type="ECO:0000256" key="4">
    <source>
        <dbReference type="ARBA" id="ARBA00012428"/>
    </source>
</evidence>
<reference evidence="21" key="1">
    <citation type="submission" date="2021-01" db="EMBL/GenBank/DDBJ databases">
        <authorList>
            <person name="Corre E."/>
            <person name="Pelletier E."/>
            <person name="Niang G."/>
            <person name="Scheremetjew M."/>
            <person name="Finn R."/>
            <person name="Kale V."/>
            <person name="Holt S."/>
            <person name="Cochrane G."/>
            <person name="Meng A."/>
            <person name="Brown T."/>
            <person name="Cohen L."/>
        </authorList>
    </citation>
    <scope>NUCLEOTIDE SEQUENCE</scope>
    <source>
        <strain evidence="21">10249 10 AB</strain>
    </source>
</reference>
<evidence type="ECO:0000256" key="11">
    <source>
        <dbReference type="ARBA" id="ARBA00022840"/>
    </source>
</evidence>
<dbReference type="EC" id="2.7.11.12" evidence="4"/>
<evidence type="ECO:0000256" key="7">
    <source>
        <dbReference type="ARBA" id="ARBA00022679"/>
    </source>
</evidence>
<keyword evidence="5" id="KW-0723">Serine/threonine-protein kinase</keyword>
<dbReference type="SUPFAM" id="SSF56112">
    <property type="entry name" value="Protein kinase-like (PK-like)"/>
    <property type="match status" value="1"/>
</dbReference>
<dbReference type="PANTHER" id="PTHR24353">
    <property type="entry name" value="CYCLIC NUCLEOTIDE-DEPENDENT PROTEIN KINASE"/>
    <property type="match status" value="1"/>
</dbReference>
<proteinExistence type="inferred from homology"/>
<dbReference type="SMART" id="SM00220">
    <property type="entry name" value="S_TKc"/>
    <property type="match status" value="1"/>
</dbReference>
<dbReference type="InterPro" id="IPR000961">
    <property type="entry name" value="AGC-kinase_C"/>
</dbReference>
<feature type="region of interest" description="Disordered" evidence="17">
    <location>
        <begin position="86"/>
        <end position="106"/>
    </location>
</feature>
<comment type="similarity">
    <text evidence="3">Belongs to the protein kinase superfamily. AGC Ser/Thr protein kinase family. cGMP subfamily.</text>
</comment>
<evidence type="ECO:0000256" key="16">
    <source>
        <dbReference type="PROSITE-ProRule" id="PRU10141"/>
    </source>
</evidence>
<dbReference type="AlphaFoldDB" id="A0A6U9ZHH0"/>
<evidence type="ECO:0000256" key="2">
    <source>
        <dbReference type="ARBA" id="ARBA00004308"/>
    </source>
</evidence>
<keyword evidence="11 16" id="KW-0067">ATP-binding</keyword>
<evidence type="ECO:0000256" key="6">
    <source>
        <dbReference type="ARBA" id="ARBA00022535"/>
    </source>
</evidence>
<dbReference type="InterPro" id="IPR017441">
    <property type="entry name" value="Protein_kinase_ATP_BS"/>
</dbReference>
<evidence type="ECO:0000256" key="9">
    <source>
        <dbReference type="ARBA" id="ARBA00022741"/>
    </source>
</evidence>
<keyword evidence="7" id="KW-0808">Transferase</keyword>
<dbReference type="PROSITE" id="PS00888">
    <property type="entry name" value="CNMP_BINDING_1"/>
    <property type="match status" value="1"/>
</dbReference>
<feature type="domain" description="AGC-kinase C-terminal" evidence="20">
    <location>
        <begin position="843"/>
        <end position="900"/>
    </location>
</feature>
<dbReference type="PROSITE" id="PS00107">
    <property type="entry name" value="PROTEIN_KINASE_ATP"/>
    <property type="match status" value="1"/>
</dbReference>
<dbReference type="InterPro" id="IPR018490">
    <property type="entry name" value="cNMP-bd_dom_sf"/>
</dbReference>
<dbReference type="EMBL" id="HBIX01017213">
    <property type="protein sequence ID" value="CAE0719666.1"/>
    <property type="molecule type" value="Transcribed_RNA"/>
</dbReference>
<feature type="binding site" evidence="16">
    <location>
        <position position="611"/>
    </location>
    <ligand>
        <name>ATP</name>
        <dbReference type="ChEBI" id="CHEBI:30616"/>
    </ligand>
</feature>
<evidence type="ECO:0000256" key="8">
    <source>
        <dbReference type="ARBA" id="ARBA00022723"/>
    </source>
</evidence>
<dbReference type="GO" id="GO:0004691">
    <property type="term" value="F:cAMP-dependent protein kinase activity"/>
    <property type="evidence" value="ECO:0007669"/>
    <property type="project" value="TreeGrafter"/>
</dbReference>
<dbReference type="PROSITE" id="PS00108">
    <property type="entry name" value="PROTEIN_KINASE_ST"/>
    <property type="match status" value="1"/>
</dbReference>
<dbReference type="PROSITE" id="PS51285">
    <property type="entry name" value="AGC_KINASE_CTER"/>
    <property type="match status" value="1"/>
</dbReference>
<dbReference type="GO" id="GO:0005524">
    <property type="term" value="F:ATP binding"/>
    <property type="evidence" value="ECO:0007669"/>
    <property type="project" value="UniProtKB-UniRule"/>
</dbReference>
<dbReference type="PANTHER" id="PTHR24353:SF143">
    <property type="entry name" value="PROTEIN KINASE DOMAIN-CONTAINING PROTEIN"/>
    <property type="match status" value="1"/>
</dbReference>
<sequence>MFFPMLKKTLWIDSFIRIHRLTTSNRTVSSTAVHKTGVLLSPPVPFPTTVLQGSSINQIKSYFARSSGQLARSEILSKMNRLNKMFKKKKSEKKNSDNGGYSVTKGSGAFSVTKGSGAFSSSRGFVNVAAAPPPPVPPIVDHGGVAPMQTDAEDRERQIKAHGRARQKQKRAENIFAEKVDLTEKFEVTKYPKSDGAVRFIDNSLVDNFIFASLSAQERRLLIDAMVMEKIQAGTVIIKQGETGDFFYVVDEGHVTFAVDGNHVGACGRGGSFGELALLYNCPRAATCLANTTCRLWKVDQRTFRYMLANNNASQQKDIHDVLRKVPFLSELAESDLLRISDALTSVTFPEGERIINKRDVGEVFYILREGKVKVHDIGLGDSPYVDQVIGPGDWFGERALLTGNVRIANITAVTNCTTLCLSRETFEMVLGPLQHLINRAAKKRTLEGVPVFANSEFQPFEMTRLTELLSERTFPAGTILAEEGKQYEPNLYIIREGKITVSNSKGDVNNNLMDADYFGALWLKEPLGSPSPITVKIENDTQCGVLTRKDIESVIGDIDRLGKPLVMQSTALNKDIRLNDLVKFRILGVGTFGKVWLVSHKKTSAPYALKQLSKRAIIGHHQVEGVLREKNIMANIQHPFVVDLVATFQDDRHLYMLIALVQGGELFSVIHTETRDGIPNGNSRFYAACILESLSHLHRRGIAYRDLKPENILIDAKGYCVLVDLGFAKIVSDKTYTLCGTPEYLAPEIILSKGHDSGVDYWAFGVLIYEMLVGRSPFYSYGTDQVSLFKRIVQVKYAFPPGGMVTEPAQDLIQRLIVRRQANRFGCLARKDMDVRDHYWFNVIDVDKLLRKKIPAPWVPKIKDPLDASHFDSYRHEENMPPSNKPHITAQQQALFKEF</sequence>
<dbReference type="InterPro" id="IPR000719">
    <property type="entry name" value="Prot_kinase_dom"/>
</dbReference>
<dbReference type="PROSITE" id="PS50042">
    <property type="entry name" value="CNMP_BINDING_3"/>
    <property type="match status" value="3"/>
</dbReference>
<dbReference type="GO" id="GO:0012505">
    <property type="term" value="C:endomembrane system"/>
    <property type="evidence" value="ECO:0007669"/>
    <property type="project" value="UniProtKB-SubCell"/>
</dbReference>
<keyword evidence="12" id="KW-0142">cGMP-binding</keyword>
<dbReference type="Gene3D" id="2.60.120.10">
    <property type="entry name" value="Jelly Rolls"/>
    <property type="match status" value="3"/>
</dbReference>
<evidence type="ECO:0000259" key="20">
    <source>
        <dbReference type="PROSITE" id="PS51285"/>
    </source>
</evidence>
<dbReference type="GO" id="GO:0005952">
    <property type="term" value="C:cAMP-dependent protein kinase complex"/>
    <property type="evidence" value="ECO:0007669"/>
    <property type="project" value="TreeGrafter"/>
</dbReference>
<dbReference type="Gene3D" id="3.30.200.20">
    <property type="entry name" value="Phosphorylase Kinase, domain 1"/>
    <property type="match status" value="1"/>
</dbReference>
<evidence type="ECO:0000313" key="21">
    <source>
        <dbReference type="EMBL" id="CAE0719666.1"/>
    </source>
</evidence>
<dbReference type="Pfam" id="PF00069">
    <property type="entry name" value="Pkinase"/>
    <property type="match status" value="1"/>
</dbReference>
<keyword evidence="6" id="KW-0140">cGMP</keyword>
<evidence type="ECO:0000256" key="14">
    <source>
        <dbReference type="ARBA" id="ARBA00047298"/>
    </source>
</evidence>
<evidence type="ECO:0000256" key="1">
    <source>
        <dbReference type="ARBA" id="ARBA00001946"/>
    </source>
</evidence>
<evidence type="ECO:0000256" key="17">
    <source>
        <dbReference type="SAM" id="MobiDB-lite"/>
    </source>
</evidence>
<comment type="cofactor">
    <cofactor evidence="1">
        <name>Mg(2+)</name>
        <dbReference type="ChEBI" id="CHEBI:18420"/>
    </cofactor>
</comment>
<dbReference type="SMART" id="SM00100">
    <property type="entry name" value="cNMP"/>
    <property type="match status" value="2"/>
</dbReference>
<evidence type="ECO:0000259" key="19">
    <source>
        <dbReference type="PROSITE" id="PS50042"/>
    </source>
</evidence>
<evidence type="ECO:0000256" key="13">
    <source>
        <dbReference type="ARBA" id="ARBA00024113"/>
    </source>
</evidence>
<dbReference type="InterPro" id="IPR000595">
    <property type="entry name" value="cNMP-bd_dom"/>
</dbReference>
<evidence type="ECO:0000256" key="5">
    <source>
        <dbReference type="ARBA" id="ARBA00022527"/>
    </source>
</evidence>
<feature type="domain" description="Protein kinase" evidence="18">
    <location>
        <begin position="582"/>
        <end position="842"/>
    </location>
</feature>
<dbReference type="GO" id="GO:0004692">
    <property type="term" value="F:cGMP-dependent protein kinase activity"/>
    <property type="evidence" value="ECO:0007669"/>
    <property type="project" value="UniProtKB-EC"/>
</dbReference>
<name>A0A6U9ZHH0_9STRA</name>
<dbReference type="PROSITE" id="PS50011">
    <property type="entry name" value="PROTEIN_KINASE_DOM"/>
    <property type="match status" value="1"/>
</dbReference>
<evidence type="ECO:0000259" key="18">
    <source>
        <dbReference type="PROSITE" id="PS50011"/>
    </source>
</evidence>
<comment type="catalytic activity">
    <reaction evidence="15">
        <text>L-seryl-[protein] + ATP = O-phospho-L-seryl-[protein] + ADP + H(+)</text>
        <dbReference type="Rhea" id="RHEA:17989"/>
        <dbReference type="Rhea" id="RHEA-COMP:9863"/>
        <dbReference type="Rhea" id="RHEA-COMP:11604"/>
        <dbReference type="ChEBI" id="CHEBI:15378"/>
        <dbReference type="ChEBI" id="CHEBI:29999"/>
        <dbReference type="ChEBI" id="CHEBI:30616"/>
        <dbReference type="ChEBI" id="CHEBI:83421"/>
        <dbReference type="ChEBI" id="CHEBI:456216"/>
        <dbReference type="EC" id="2.7.11.12"/>
    </reaction>
</comment>
<dbReference type="GO" id="GO:0046872">
    <property type="term" value="F:metal ion binding"/>
    <property type="evidence" value="ECO:0007669"/>
    <property type="project" value="UniProtKB-KW"/>
</dbReference>
<dbReference type="Pfam" id="PF00027">
    <property type="entry name" value="cNMP_binding"/>
    <property type="match status" value="3"/>
</dbReference>
<feature type="domain" description="Cyclic nucleotide-binding" evidence="19">
    <location>
        <begin position="454"/>
        <end position="557"/>
    </location>
</feature>
<feature type="domain" description="Cyclic nucleotide-binding" evidence="19">
    <location>
        <begin position="210"/>
        <end position="325"/>
    </location>
</feature>
<keyword evidence="10" id="KW-0418">Kinase</keyword>
<dbReference type="GO" id="GO:0030553">
    <property type="term" value="F:cGMP binding"/>
    <property type="evidence" value="ECO:0007669"/>
    <property type="project" value="UniProtKB-KW"/>
</dbReference>